<dbReference type="Proteomes" id="UP000299102">
    <property type="component" value="Unassembled WGS sequence"/>
</dbReference>
<evidence type="ECO:0000256" key="1">
    <source>
        <dbReference type="SAM" id="MobiDB-lite"/>
    </source>
</evidence>
<gene>
    <name evidence="2" type="ORF">EVAR_79091_1</name>
</gene>
<protein>
    <submittedName>
        <fullName evidence="2">Uncharacterized protein</fullName>
    </submittedName>
</protein>
<reference evidence="2 3" key="1">
    <citation type="journal article" date="2019" name="Commun. Biol.">
        <title>The bagworm genome reveals a unique fibroin gene that provides high tensile strength.</title>
        <authorList>
            <person name="Kono N."/>
            <person name="Nakamura H."/>
            <person name="Ohtoshi R."/>
            <person name="Tomita M."/>
            <person name="Numata K."/>
            <person name="Arakawa K."/>
        </authorList>
    </citation>
    <scope>NUCLEOTIDE SEQUENCE [LARGE SCALE GENOMIC DNA]</scope>
</reference>
<comment type="caution">
    <text evidence="2">The sequence shown here is derived from an EMBL/GenBank/DDBJ whole genome shotgun (WGS) entry which is preliminary data.</text>
</comment>
<evidence type="ECO:0000313" key="2">
    <source>
        <dbReference type="EMBL" id="GBP56955.1"/>
    </source>
</evidence>
<feature type="region of interest" description="Disordered" evidence="1">
    <location>
        <begin position="75"/>
        <end position="138"/>
    </location>
</feature>
<keyword evidence="3" id="KW-1185">Reference proteome</keyword>
<accession>A0A4C1X3X7</accession>
<organism evidence="2 3">
    <name type="scientific">Eumeta variegata</name>
    <name type="common">Bagworm moth</name>
    <name type="synonym">Eumeta japonica</name>
    <dbReference type="NCBI Taxonomy" id="151549"/>
    <lineage>
        <taxon>Eukaryota</taxon>
        <taxon>Metazoa</taxon>
        <taxon>Ecdysozoa</taxon>
        <taxon>Arthropoda</taxon>
        <taxon>Hexapoda</taxon>
        <taxon>Insecta</taxon>
        <taxon>Pterygota</taxon>
        <taxon>Neoptera</taxon>
        <taxon>Endopterygota</taxon>
        <taxon>Lepidoptera</taxon>
        <taxon>Glossata</taxon>
        <taxon>Ditrysia</taxon>
        <taxon>Tineoidea</taxon>
        <taxon>Psychidae</taxon>
        <taxon>Oiketicinae</taxon>
        <taxon>Eumeta</taxon>
    </lineage>
</organism>
<name>A0A4C1X3X7_EUMVA</name>
<dbReference type="AlphaFoldDB" id="A0A4C1X3X7"/>
<evidence type="ECO:0000313" key="3">
    <source>
        <dbReference type="Proteomes" id="UP000299102"/>
    </source>
</evidence>
<dbReference type="EMBL" id="BGZK01000705">
    <property type="protein sequence ID" value="GBP56955.1"/>
    <property type="molecule type" value="Genomic_DNA"/>
</dbReference>
<sequence length="156" mass="17541">MLTEPLTNMPTWTVTTAICKFGDTSPLARVYVIGGGDYITPLRETCSFFFRPPHAIGSCGSSFFMVAVTIQKRSRPSALINHRNSRRVESRNPCRALRNFPSYGEPKPPEERRPPPGGARPRPSINLDAQIPPPPPLYRDRGIFLSRTIPLRNCHR</sequence>
<proteinExistence type="predicted"/>